<protein>
    <recommendedName>
        <fullName evidence="5">ADP ribosyltransferase domain-containing protein</fullName>
    </recommendedName>
</protein>
<keyword evidence="4" id="KW-1185">Reference proteome</keyword>
<keyword evidence="2" id="KW-0732">Signal</keyword>
<dbReference type="EMBL" id="FN649743">
    <property type="protein sequence ID" value="CBJ49033.1"/>
    <property type="molecule type" value="Genomic_DNA"/>
</dbReference>
<gene>
    <name evidence="3" type="ORF">Esi_0125_0013</name>
</gene>
<accession>D7FIZ4</accession>
<dbReference type="OMA" id="TEEDKWI"/>
<evidence type="ECO:0000313" key="3">
    <source>
        <dbReference type="EMBL" id="CBJ49033.1"/>
    </source>
</evidence>
<evidence type="ECO:0000313" key="4">
    <source>
        <dbReference type="Proteomes" id="UP000002630"/>
    </source>
</evidence>
<feature type="chain" id="PRO_5003095232" description="ADP ribosyltransferase domain-containing protein" evidence="2">
    <location>
        <begin position="21"/>
        <end position="379"/>
    </location>
</feature>
<organism evidence="3 4">
    <name type="scientific">Ectocarpus siliculosus</name>
    <name type="common">Brown alga</name>
    <name type="synonym">Conferva siliculosa</name>
    <dbReference type="NCBI Taxonomy" id="2880"/>
    <lineage>
        <taxon>Eukaryota</taxon>
        <taxon>Sar</taxon>
        <taxon>Stramenopiles</taxon>
        <taxon>Ochrophyta</taxon>
        <taxon>PX clade</taxon>
        <taxon>Phaeophyceae</taxon>
        <taxon>Ectocarpales</taxon>
        <taxon>Ectocarpaceae</taxon>
        <taxon>Ectocarpus</taxon>
    </lineage>
</organism>
<dbReference type="OrthoDB" id="188898at2759"/>
<dbReference type="Proteomes" id="UP000002630">
    <property type="component" value="Linkage Group LG18"/>
</dbReference>
<feature type="signal peptide" evidence="2">
    <location>
        <begin position="1"/>
        <end position="20"/>
    </location>
</feature>
<evidence type="ECO:0000256" key="2">
    <source>
        <dbReference type="SAM" id="SignalP"/>
    </source>
</evidence>
<dbReference type="eggNOG" id="ENOG502SADX">
    <property type="taxonomic scope" value="Eukaryota"/>
</dbReference>
<dbReference type="AlphaFoldDB" id="D7FIZ4"/>
<evidence type="ECO:0008006" key="5">
    <source>
        <dbReference type="Google" id="ProtNLM"/>
    </source>
</evidence>
<sequence length="379" mass="41194">MKSALATMAVSATAASFASAFVGSPLPLRALTSRPSCSTSAYRARPTRMTAEDDEVEPKVYYASEVTDGNKKTTFNREMGEQPLPENTATTRSDRYGPADYEGFVDSEGFDGGDGQVGVVGDGGNAMEQFDQSAVGRAQDMRAKVKASTMVQESKARQRNAWGGGSSGYADELKEQGMVSYNAAGEDISKVRRQQYENYRNQQEITRRQRADNSVMEAMTGTGTVEDNTSKWKRGGRSSYFDNINAAPEEAVDQSWNKYSAPVASGMKDGTEWGETTLTGNEKVEDTVQCISTSGRPGHATLNVKSTVMTFEPFHCTFVGDARGFKVTPEEGTLNRRGGDPQEFDVSYMGNGPGDNRIGTLVVETEEDKWIYKIEGVVG</sequence>
<feature type="region of interest" description="Disordered" evidence="1">
    <location>
        <begin position="73"/>
        <end position="97"/>
    </location>
</feature>
<proteinExistence type="predicted"/>
<dbReference type="EMBL" id="FN647904">
    <property type="protein sequence ID" value="CBJ49033.1"/>
    <property type="molecule type" value="Genomic_DNA"/>
</dbReference>
<reference evidence="3 4" key="1">
    <citation type="journal article" date="2010" name="Nature">
        <title>The Ectocarpus genome and the independent evolution of multicellularity in brown algae.</title>
        <authorList>
            <person name="Cock J.M."/>
            <person name="Sterck L."/>
            <person name="Rouze P."/>
            <person name="Scornet D."/>
            <person name="Allen A.E."/>
            <person name="Amoutzias G."/>
            <person name="Anthouard V."/>
            <person name="Artiguenave F."/>
            <person name="Aury J.M."/>
            <person name="Badger J.H."/>
            <person name="Beszteri B."/>
            <person name="Billiau K."/>
            <person name="Bonnet E."/>
            <person name="Bothwell J.H."/>
            <person name="Bowler C."/>
            <person name="Boyen C."/>
            <person name="Brownlee C."/>
            <person name="Carrano C.J."/>
            <person name="Charrier B."/>
            <person name="Cho G.Y."/>
            <person name="Coelho S.M."/>
            <person name="Collen J."/>
            <person name="Corre E."/>
            <person name="Da Silva C."/>
            <person name="Delage L."/>
            <person name="Delaroque N."/>
            <person name="Dittami S.M."/>
            <person name="Doulbeau S."/>
            <person name="Elias M."/>
            <person name="Farnham G."/>
            <person name="Gachon C.M."/>
            <person name="Gschloessl B."/>
            <person name="Heesch S."/>
            <person name="Jabbari K."/>
            <person name="Jubin C."/>
            <person name="Kawai H."/>
            <person name="Kimura K."/>
            <person name="Kloareg B."/>
            <person name="Kupper F.C."/>
            <person name="Lang D."/>
            <person name="Le Bail A."/>
            <person name="Leblanc C."/>
            <person name="Lerouge P."/>
            <person name="Lohr M."/>
            <person name="Lopez P.J."/>
            <person name="Martens C."/>
            <person name="Maumus F."/>
            <person name="Michel G."/>
            <person name="Miranda-Saavedra D."/>
            <person name="Morales J."/>
            <person name="Moreau H."/>
            <person name="Motomura T."/>
            <person name="Nagasato C."/>
            <person name="Napoli C.A."/>
            <person name="Nelson D.R."/>
            <person name="Nyvall-Collen P."/>
            <person name="Peters A.F."/>
            <person name="Pommier C."/>
            <person name="Potin P."/>
            <person name="Poulain J."/>
            <person name="Quesneville H."/>
            <person name="Read B."/>
            <person name="Rensing S.A."/>
            <person name="Ritter A."/>
            <person name="Rousvoal S."/>
            <person name="Samanta M."/>
            <person name="Samson G."/>
            <person name="Schroeder D.C."/>
            <person name="Segurens B."/>
            <person name="Strittmatter M."/>
            <person name="Tonon T."/>
            <person name="Tregear J.W."/>
            <person name="Valentin K."/>
            <person name="von Dassow P."/>
            <person name="Yamagishi T."/>
            <person name="Van de Peer Y."/>
            <person name="Wincker P."/>
        </authorList>
    </citation>
    <scope>NUCLEOTIDE SEQUENCE [LARGE SCALE GENOMIC DNA]</scope>
    <source>
        <strain evidence="4">Ec32 / CCAP1310/4</strain>
    </source>
</reference>
<name>D7FIZ4_ECTSI</name>
<dbReference type="InParanoid" id="D7FIZ4"/>
<evidence type="ECO:0000256" key="1">
    <source>
        <dbReference type="SAM" id="MobiDB-lite"/>
    </source>
</evidence>